<feature type="binding site" evidence="3">
    <location>
        <position position="36"/>
    </location>
    <ligand>
        <name>Zn(2+)</name>
        <dbReference type="ChEBI" id="CHEBI:29105"/>
    </ligand>
</feature>
<dbReference type="Gene3D" id="3.30.50.10">
    <property type="entry name" value="Erythroid Transcription Factor GATA-1, subunit A"/>
    <property type="match status" value="1"/>
</dbReference>
<gene>
    <name evidence="3" type="primary">yacG</name>
    <name evidence="4" type="ORF">SAMN05192566_0546</name>
</gene>
<proteinExistence type="inferred from homology"/>
<dbReference type="Pfam" id="PF03884">
    <property type="entry name" value="YacG"/>
    <property type="match status" value="1"/>
</dbReference>
<dbReference type="RefSeq" id="WP_091469487.1">
    <property type="nucleotide sequence ID" value="NZ_FNFX01000001.1"/>
</dbReference>
<accession>A0A1G8ZWW5</accession>
<evidence type="ECO:0000313" key="4">
    <source>
        <dbReference type="EMBL" id="SDK19134.1"/>
    </source>
</evidence>
<keyword evidence="1 3" id="KW-0479">Metal-binding</keyword>
<dbReference type="InterPro" id="IPR005584">
    <property type="entry name" value="DNA_gyrase_inhibitor_YacG"/>
</dbReference>
<feature type="binding site" evidence="3">
    <location>
        <position position="13"/>
    </location>
    <ligand>
        <name>Zn(2+)</name>
        <dbReference type="ChEBI" id="CHEBI:29105"/>
    </ligand>
</feature>
<comment type="subunit">
    <text evidence="3">Interacts with GyrB.</text>
</comment>
<evidence type="ECO:0000256" key="3">
    <source>
        <dbReference type="HAMAP-Rule" id="MF_00649"/>
    </source>
</evidence>
<dbReference type="GO" id="GO:0008270">
    <property type="term" value="F:zinc ion binding"/>
    <property type="evidence" value="ECO:0007669"/>
    <property type="project" value="UniProtKB-UniRule"/>
</dbReference>
<evidence type="ECO:0000256" key="1">
    <source>
        <dbReference type="ARBA" id="ARBA00022723"/>
    </source>
</evidence>
<feature type="binding site" evidence="3">
    <location>
        <position position="32"/>
    </location>
    <ligand>
        <name>Zn(2+)</name>
        <dbReference type="ChEBI" id="CHEBI:29105"/>
    </ligand>
</feature>
<dbReference type="Proteomes" id="UP000198629">
    <property type="component" value="Unassembled WGS sequence"/>
</dbReference>
<feature type="binding site" evidence="3">
    <location>
        <position position="16"/>
    </location>
    <ligand>
        <name>Zn(2+)</name>
        <dbReference type="ChEBI" id="CHEBI:29105"/>
    </ligand>
</feature>
<sequence>MQSTAVKSRKVACPGCGETTEYSTANPFRPFCSERCKLMDLGDWATEKFRIPDATPPDLYEPE</sequence>
<dbReference type="GO" id="GO:0006355">
    <property type="term" value="P:regulation of DNA-templated transcription"/>
    <property type="evidence" value="ECO:0007669"/>
    <property type="project" value="InterPro"/>
</dbReference>
<dbReference type="GO" id="GO:0008657">
    <property type="term" value="F:DNA topoisomerase type II (double strand cut, ATP-hydrolyzing) inhibitor activity"/>
    <property type="evidence" value="ECO:0007669"/>
    <property type="project" value="UniProtKB-UniRule"/>
</dbReference>
<keyword evidence="2 3" id="KW-0862">Zinc</keyword>
<reference evidence="5" key="1">
    <citation type="submission" date="2016-10" db="EMBL/GenBank/DDBJ databases">
        <authorList>
            <person name="Varghese N."/>
            <person name="Submissions S."/>
        </authorList>
    </citation>
    <scope>NUCLEOTIDE SEQUENCE [LARGE SCALE GENOMIC DNA]</scope>
    <source>
        <strain evidence="5">CBMB127</strain>
    </source>
</reference>
<dbReference type="SUPFAM" id="SSF57716">
    <property type="entry name" value="Glucocorticoid receptor-like (DNA-binding domain)"/>
    <property type="match status" value="1"/>
</dbReference>
<dbReference type="AlphaFoldDB" id="A0A1G8ZWW5"/>
<dbReference type="EMBL" id="FNFX01000001">
    <property type="protein sequence ID" value="SDK19134.1"/>
    <property type="molecule type" value="Genomic_DNA"/>
</dbReference>
<dbReference type="InterPro" id="IPR013088">
    <property type="entry name" value="Znf_NHR/GATA"/>
</dbReference>
<dbReference type="STRING" id="492660.SAMN05192566_0546"/>
<organism evidence="4 5">
    <name type="scientific">Methylophilus rhizosphaerae</name>
    <dbReference type="NCBI Taxonomy" id="492660"/>
    <lineage>
        <taxon>Bacteria</taxon>
        <taxon>Pseudomonadati</taxon>
        <taxon>Pseudomonadota</taxon>
        <taxon>Betaproteobacteria</taxon>
        <taxon>Nitrosomonadales</taxon>
        <taxon>Methylophilaceae</taxon>
        <taxon>Methylophilus</taxon>
    </lineage>
</organism>
<comment type="cofactor">
    <cofactor evidence="3">
        <name>Zn(2+)</name>
        <dbReference type="ChEBI" id="CHEBI:29105"/>
    </cofactor>
    <text evidence="3">Binds 1 zinc ion.</text>
</comment>
<protein>
    <recommendedName>
        <fullName evidence="3">DNA gyrase inhibitor YacG</fullName>
    </recommendedName>
</protein>
<comment type="function">
    <text evidence="3">Inhibits all the catalytic activities of DNA gyrase by preventing its interaction with DNA. Acts by binding directly to the C-terminal domain of GyrB, which probably disrupts DNA binding by the gyrase.</text>
</comment>
<dbReference type="PANTHER" id="PTHR36150:SF1">
    <property type="entry name" value="DNA GYRASE INHIBITOR YACG"/>
    <property type="match status" value="1"/>
</dbReference>
<keyword evidence="5" id="KW-1185">Reference proteome</keyword>
<dbReference type="PANTHER" id="PTHR36150">
    <property type="entry name" value="DNA GYRASE INHIBITOR YACG"/>
    <property type="match status" value="1"/>
</dbReference>
<dbReference type="HAMAP" id="MF_00649">
    <property type="entry name" value="DNA_gyrase_inhibitor_YacG"/>
    <property type="match status" value="1"/>
</dbReference>
<dbReference type="OrthoDB" id="9809663at2"/>
<evidence type="ECO:0000313" key="5">
    <source>
        <dbReference type="Proteomes" id="UP000198629"/>
    </source>
</evidence>
<name>A0A1G8ZWW5_9PROT</name>
<evidence type="ECO:0000256" key="2">
    <source>
        <dbReference type="ARBA" id="ARBA00022833"/>
    </source>
</evidence>
<comment type="similarity">
    <text evidence="3">Belongs to the DNA gyrase inhibitor YacG family.</text>
</comment>